<dbReference type="Pfam" id="PF13561">
    <property type="entry name" value="adh_short_C2"/>
    <property type="match status" value="1"/>
</dbReference>
<keyword evidence="2" id="KW-0560">Oxidoreductase</keyword>
<protein>
    <submittedName>
        <fullName evidence="3">Oxidoreductase</fullName>
    </submittedName>
</protein>
<accession>A0A0C1KZG0</accession>
<dbReference type="STRING" id="1349421.OI18_21635"/>
<comment type="similarity">
    <text evidence="1">Belongs to the short-chain dehydrogenases/reductases (SDR) family.</text>
</comment>
<gene>
    <name evidence="3" type="ORF">OI18_21635</name>
</gene>
<evidence type="ECO:0000313" key="3">
    <source>
        <dbReference type="EMBL" id="KIC92661.1"/>
    </source>
</evidence>
<dbReference type="AlphaFoldDB" id="A0A0C1KZG0"/>
<dbReference type="PROSITE" id="PS00061">
    <property type="entry name" value="ADH_SHORT"/>
    <property type="match status" value="1"/>
</dbReference>
<name>A0A0C1KZG0_9BACT</name>
<dbReference type="FunFam" id="3.40.50.720:FF:000084">
    <property type="entry name" value="Short-chain dehydrogenase reductase"/>
    <property type="match status" value="1"/>
</dbReference>
<evidence type="ECO:0000313" key="4">
    <source>
        <dbReference type="Proteomes" id="UP000031408"/>
    </source>
</evidence>
<dbReference type="Gene3D" id="3.40.50.720">
    <property type="entry name" value="NAD(P)-binding Rossmann-like Domain"/>
    <property type="match status" value="1"/>
</dbReference>
<dbReference type="Proteomes" id="UP000031408">
    <property type="component" value="Unassembled WGS sequence"/>
</dbReference>
<dbReference type="RefSeq" id="WP_039143960.1">
    <property type="nucleotide sequence ID" value="NZ_JSVC01000033.1"/>
</dbReference>
<dbReference type="InterPro" id="IPR036291">
    <property type="entry name" value="NAD(P)-bd_dom_sf"/>
</dbReference>
<sequence length="250" mass="26192">MELNIKDKVAIVTGASKGIGAGIAKALAAEGVKVTVNYSSNKEDADRVVYEIESKGGKAIAVQANVGKQSDVSTLFNKTIDAFGKVNIIVNNAGIFKAGPVESITEEQFVREFNVNVFGQILMIQEALRHFPKDGGNIVNITSVSGDRPTPNFGLYSSTKAAVNSLTRAVALELAARKIRVNAVAPGTTETEGIHALGLFGSEAEKTTIASIPLGRVGQPDDIAKVVVFLVSDAGAWITGEKIVAAGGFY</sequence>
<dbReference type="SUPFAM" id="SSF51735">
    <property type="entry name" value="NAD(P)-binding Rossmann-fold domains"/>
    <property type="match status" value="1"/>
</dbReference>
<dbReference type="PANTHER" id="PTHR43639">
    <property type="entry name" value="OXIDOREDUCTASE, SHORT-CHAIN DEHYDROGENASE/REDUCTASE FAMILY (AFU_ORTHOLOGUE AFUA_5G02870)"/>
    <property type="match status" value="1"/>
</dbReference>
<dbReference type="NCBIfam" id="NF005559">
    <property type="entry name" value="PRK07231.1"/>
    <property type="match status" value="1"/>
</dbReference>
<dbReference type="InterPro" id="IPR002347">
    <property type="entry name" value="SDR_fam"/>
</dbReference>
<reference evidence="3 4" key="1">
    <citation type="submission" date="2014-11" db="EMBL/GenBank/DDBJ databases">
        <title>Genome sequence of Flavihumibacter solisilvae 3-3.</title>
        <authorList>
            <person name="Zhou G."/>
            <person name="Li M."/>
            <person name="Wang G."/>
        </authorList>
    </citation>
    <scope>NUCLEOTIDE SEQUENCE [LARGE SCALE GENOMIC DNA]</scope>
    <source>
        <strain evidence="3 4">3-3</strain>
    </source>
</reference>
<comment type="caution">
    <text evidence="3">The sequence shown here is derived from an EMBL/GenBank/DDBJ whole genome shotgun (WGS) entry which is preliminary data.</text>
</comment>
<dbReference type="PRINTS" id="PR00081">
    <property type="entry name" value="GDHRDH"/>
</dbReference>
<organism evidence="3 4">
    <name type="scientific">Flavihumibacter solisilvae</name>
    <dbReference type="NCBI Taxonomy" id="1349421"/>
    <lineage>
        <taxon>Bacteria</taxon>
        <taxon>Pseudomonadati</taxon>
        <taxon>Bacteroidota</taxon>
        <taxon>Chitinophagia</taxon>
        <taxon>Chitinophagales</taxon>
        <taxon>Chitinophagaceae</taxon>
        <taxon>Flavihumibacter</taxon>
    </lineage>
</organism>
<evidence type="ECO:0000256" key="2">
    <source>
        <dbReference type="ARBA" id="ARBA00023002"/>
    </source>
</evidence>
<evidence type="ECO:0000256" key="1">
    <source>
        <dbReference type="ARBA" id="ARBA00006484"/>
    </source>
</evidence>
<dbReference type="PRINTS" id="PR00080">
    <property type="entry name" value="SDRFAMILY"/>
</dbReference>
<dbReference type="PANTHER" id="PTHR43639:SF1">
    <property type="entry name" value="SHORT-CHAIN DEHYDROGENASE_REDUCTASE FAMILY PROTEIN"/>
    <property type="match status" value="1"/>
</dbReference>
<keyword evidence="4" id="KW-1185">Reference proteome</keyword>
<proteinExistence type="inferred from homology"/>
<dbReference type="OrthoDB" id="9788235at2"/>
<dbReference type="GO" id="GO:0016491">
    <property type="term" value="F:oxidoreductase activity"/>
    <property type="evidence" value="ECO:0007669"/>
    <property type="project" value="UniProtKB-KW"/>
</dbReference>
<dbReference type="EMBL" id="JSVC01000033">
    <property type="protein sequence ID" value="KIC92661.1"/>
    <property type="molecule type" value="Genomic_DNA"/>
</dbReference>
<dbReference type="InterPro" id="IPR020904">
    <property type="entry name" value="Sc_DH/Rdtase_CS"/>
</dbReference>